<evidence type="ECO:0000313" key="10">
    <source>
        <dbReference type="Proteomes" id="UP000000598"/>
    </source>
</evidence>
<evidence type="ECO:0000256" key="1">
    <source>
        <dbReference type="ARBA" id="ARBA00007944"/>
    </source>
</evidence>
<dbReference type="InterPro" id="IPR048359">
    <property type="entry name" value="EXOC6_Sec15_N"/>
</dbReference>
<dbReference type="KEGG" id="kla:KLLA0_A01023g"/>
<dbReference type="GO" id="GO:0006886">
    <property type="term" value="P:intracellular protein transport"/>
    <property type="evidence" value="ECO:0007669"/>
    <property type="project" value="InterPro"/>
</dbReference>
<feature type="compositionally biased region" description="Low complexity" evidence="6">
    <location>
        <begin position="822"/>
        <end position="836"/>
    </location>
</feature>
<evidence type="ECO:0000256" key="2">
    <source>
        <dbReference type="ARBA" id="ARBA00022448"/>
    </source>
</evidence>
<dbReference type="EMBL" id="CR382121">
    <property type="protein sequence ID" value="CAH02632.1"/>
    <property type="molecule type" value="Genomic_DNA"/>
</dbReference>
<dbReference type="STRING" id="284590.Q6CYE5"/>
<evidence type="ECO:0000313" key="9">
    <source>
        <dbReference type="EMBL" id="CAH02632.1"/>
    </source>
</evidence>
<dbReference type="Pfam" id="PF04091">
    <property type="entry name" value="Sec15_C"/>
    <property type="match status" value="1"/>
</dbReference>
<reference evidence="9 10" key="1">
    <citation type="journal article" date="2004" name="Nature">
        <title>Genome evolution in yeasts.</title>
        <authorList>
            <consortium name="Genolevures"/>
            <person name="Dujon B."/>
            <person name="Sherman D."/>
            <person name="Fischer G."/>
            <person name="Durrens P."/>
            <person name="Casaregola S."/>
            <person name="Lafontaine I."/>
            <person name="de Montigny J."/>
            <person name="Marck C."/>
            <person name="Neuveglise C."/>
            <person name="Talla E."/>
            <person name="Goffard N."/>
            <person name="Frangeul L."/>
            <person name="Aigle M."/>
            <person name="Anthouard V."/>
            <person name="Babour A."/>
            <person name="Barbe V."/>
            <person name="Barnay S."/>
            <person name="Blanchin S."/>
            <person name="Beckerich J.M."/>
            <person name="Beyne E."/>
            <person name="Bleykasten C."/>
            <person name="Boisrame A."/>
            <person name="Boyer J."/>
            <person name="Cattolico L."/>
            <person name="Confanioleri F."/>
            <person name="de Daruvar A."/>
            <person name="Despons L."/>
            <person name="Fabre E."/>
            <person name="Fairhead C."/>
            <person name="Ferry-Dumazet H."/>
            <person name="Groppi A."/>
            <person name="Hantraye F."/>
            <person name="Hennequin C."/>
            <person name="Jauniaux N."/>
            <person name="Joyet P."/>
            <person name="Kachouri R."/>
            <person name="Kerrest A."/>
            <person name="Koszul R."/>
            <person name="Lemaire M."/>
            <person name="Lesur I."/>
            <person name="Ma L."/>
            <person name="Muller H."/>
            <person name="Nicaud J.M."/>
            <person name="Nikolski M."/>
            <person name="Oztas S."/>
            <person name="Ozier-Kalogeropoulos O."/>
            <person name="Pellenz S."/>
            <person name="Potier S."/>
            <person name="Richard G.F."/>
            <person name="Straub M.L."/>
            <person name="Suleau A."/>
            <person name="Swennene D."/>
            <person name="Tekaia F."/>
            <person name="Wesolowski-Louvel M."/>
            <person name="Westhof E."/>
            <person name="Wirth B."/>
            <person name="Zeniou-Meyer M."/>
            <person name="Zivanovic I."/>
            <person name="Bolotin-Fukuhara M."/>
            <person name="Thierry A."/>
            <person name="Bouchier C."/>
            <person name="Caudron B."/>
            <person name="Scarpelli C."/>
            <person name="Gaillardin C."/>
            <person name="Weissenbach J."/>
            <person name="Wincker P."/>
            <person name="Souciet J.L."/>
        </authorList>
    </citation>
    <scope>NUCLEOTIDE SEQUENCE [LARGE SCALE GENOMIC DNA]</scope>
    <source>
        <strain evidence="10">ATCC 8585 / CBS 2359 / DSM 70799 / NBRC 1267 / NRRL Y-1140 / WM37</strain>
    </source>
</reference>
<protein>
    <recommendedName>
        <fullName evidence="5">Exocyst complex component SEC15</fullName>
    </recommendedName>
</protein>
<dbReference type="Pfam" id="PF20651">
    <property type="entry name" value="EXOC6_Sec15_N"/>
    <property type="match status" value="1"/>
</dbReference>
<dbReference type="OMA" id="FPFHSEQ"/>
<evidence type="ECO:0000256" key="5">
    <source>
        <dbReference type="PIRNR" id="PIRNR025007"/>
    </source>
</evidence>
<proteinExistence type="inferred from homology"/>
<evidence type="ECO:0000259" key="7">
    <source>
        <dbReference type="Pfam" id="PF04091"/>
    </source>
</evidence>
<dbReference type="GO" id="GO:0000145">
    <property type="term" value="C:exocyst"/>
    <property type="evidence" value="ECO:0007669"/>
    <property type="project" value="UniProtKB-UniRule"/>
</dbReference>
<evidence type="ECO:0000256" key="3">
    <source>
        <dbReference type="ARBA" id="ARBA00022483"/>
    </source>
</evidence>
<dbReference type="PANTHER" id="PTHR12702">
    <property type="entry name" value="SEC15"/>
    <property type="match status" value="1"/>
</dbReference>
<keyword evidence="2 5" id="KW-0813">Transport</keyword>
<dbReference type="Proteomes" id="UP000000598">
    <property type="component" value="Chromosome A"/>
</dbReference>
<dbReference type="InterPro" id="IPR007225">
    <property type="entry name" value="EXOC6/Sec15"/>
</dbReference>
<dbReference type="PaxDb" id="284590-Q6CYE5"/>
<feature type="region of interest" description="Disordered" evidence="6">
    <location>
        <begin position="749"/>
        <end position="772"/>
    </location>
</feature>
<evidence type="ECO:0000256" key="6">
    <source>
        <dbReference type="SAM" id="MobiDB-lite"/>
    </source>
</evidence>
<comment type="function">
    <text evidence="5">Component of the exocyst complex involved in the docking of exocytic vesicles with fusion sites on the plasma membrane.</text>
</comment>
<dbReference type="Gene3D" id="1.20.58.670">
    <property type="entry name" value="Dsl1p vesicle tethering complex, Tip20p subunit, domain D"/>
    <property type="match status" value="1"/>
</dbReference>
<dbReference type="eggNOG" id="KOG2176">
    <property type="taxonomic scope" value="Eukaryota"/>
</dbReference>
<keyword evidence="10" id="KW-1185">Reference proteome</keyword>
<evidence type="ECO:0000256" key="4">
    <source>
        <dbReference type="ARBA" id="ARBA00023054"/>
    </source>
</evidence>
<organism evidence="9 10">
    <name type="scientific">Kluyveromyces lactis (strain ATCC 8585 / CBS 2359 / DSM 70799 / NBRC 1267 / NRRL Y-1140 / WM37)</name>
    <name type="common">Yeast</name>
    <name type="synonym">Candida sphaerica</name>
    <dbReference type="NCBI Taxonomy" id="284590"/>
    <lineage>
        <taxon>Eukaryota</taxon>
        <taxon>Fungi</taxon>
        <taxon>Dikarya</taxon>
        <taxon>Ascomycota</taxon>
        <taxon>Saccharomycotina</taxon>
        <taxon>Saccharomycetes</taxon>
        <taxon>Saccharomycetales</taxon>
        <taxon>Saccharomycetaceae</taxon>
        <taxon>Kluyveromyces</taxon>
    </lineage>
</organism>
<dbReference type="GO" id="GO:0090522">
    <property type="term" value="P:vesicle tethering involved in exocytosis"/>
    <property type="evidence" value="ECO:0007669"/>
    <property type="project" value="UniProtKB-UniRule"/>
</dbReference>
<feature type="region of interest" description="Disordered" evidence="6">
    <location>
        <begin position="821"/>
        <end position="861"/>
    </location>
</feature>
<sequence length="861" mass="100039">MDQDPQLAVSQDLQRALLTAEFVSKSGSSNQDQGEDELFELDPQIFDRWVPLLRQTIDEGQLNTVIDDLYASIDDHFENLETQILQDSQINNNLVTSINEIQKVQQIIDGSLQNDIKNLQSQVRHSTLNLVSRKQILIDNTKTSSKITESSILIQKVLQILELFNRCRELIEEKDFFKALQTIETFETIYLQDFKQYNFEFLNQIYTSIPMLKSQIKDESINLIKKSLNYNLEKTFSVIGEKYYDVYETQILQDWLKTKQSMKLHNYKFNSPVEISLRDTSKLDSLQLQNFCQLHEFHDSILIFQSLNEMDFFIDEFRKEYEFRKSKLIHPLFLKDFSTVSHSNGKIDAFAEKLDLSFFKEYILKILGFLVYDKELHKSTDYVLSNNNNPNSTDIFWTSIMNKLYPYLITMVKEKLTTEQLLTEFKDFLGVLIAILENLKLNVELLYKVQVETFSQYCELLVFLFQKEFTNLLQDDDFMPLAITDKALYEKILKICWLADQGSDTSNTTNDNFSATFPFSPLYPMTCTLVKKTYSSLHSFISIFYKHDISHLNLIVIKAIDNIFDRVVNDNIKSKLDTTSREEIAQILVNLDYFVIAAKEFSLILTRENLTNNPDVEIRLSSIKKLIETRKEAETKLITLIDSKVIDLMEFIEFDWNSTEVRTEPDMTIVDIAQFLEMMFTSTLAIIPYNIKMLLIFREFDVITRRFLEKLLNETPDRISPQSVQNFETDMLYLEKTITKIFPNDVSSVPTSPSIPATPTDVPSTAGNRSSTQVENNIKSLLSTFTDLKQHIGLMKINHWDEYKDNDIRLKKYSRVKPEVAQSLLSKLQPPSSEQSNLVSDEGSSAESRANSRFAKLFSRG</sequence>
<dbReference type="InterPro" id="IPR046361">
    <property type="entry name" value="EXOC6/Sec15_C"/>
</dbReference>
<dbReference type="InterPro" id="IPR042045">
    <property type="entry name" value="EXOC6/Sec15_C_dom1"/>
</dbReference>
<dbReference type="InterPro" id="IPR042044">
    <property type="entry name" value="EXOC6PINT-1/Sec15/Tip20_C_dom2"/>
</dbReference>
<dbReference type="GO" id="GO:0006893">
    <property type="term" value="P:Golgi to plasma membrane transport"/>
    <property type="evidence" value="ECO:0007669"/>
    <property type="project" value="TreeGrafter"/>
</dbReference>
<dbReference type="Gene3D" id="1.10.357.30">
    <property type="entry name" value="Exocyst complex subunit Sec15 C-terminal domain, N-terminal subdomain"/>
    <property type="match status" value="1"/>
</dbReference>
<dbReference type="HOGENOM" id="CLU_009437_1_0_1"/>
<gene>
    <name evidence="9" type="ORF">KLLA0_A01023g</name>
</gene>
<dbReference type="GO" id="GO:0016020">
    <property type="term" value="C:membrane"/>
    <property type="evidence" value="ECO:0007669"/>
    <property type="project" value="TreeGrafter"/>
</dbReference>
<accession>Q6CYE5</accession>
<feature type="domain" description="Exocyst complex component EXOC6/Sec15 N-terminal" evidence="8">
    <location>
        <begin position="69"/>
        <end position="243"/>
    </location>
</feature>
<name>Q6CYE5_KLULA</name>
<dbReference type="PANTHER" id="PTHR12702:SF0">
    <property type="entry name" value="EXOCYST COMPLEX COMPONENT 6"/>
    <property type="match status" value="1"/>
</dbReference>
<dbReference type="FunCoup" id="Q6CYE5">
    <property type="interactions" value="574"/>
</dbReference>
<keyword evidence="3 5" id="KW-0268">Exocytosis</keyword>
<dbReference type="InParanoid" id="Q6CYE5"/>
<dbReference type="PIRSF" id="PIRSF025007">
    <property type="entry name" value="Sec15"/>
    <property type="match status" value="1"/>
</dbReference>
<feature type="compositionally biased region" description="Polar residues" evidence="6">
    <location>
        <begin position="837"/>
        <end position="851"/>
    </location>
</feature>
<comment type="similarity">
    <text evidence="1 5">Belongs to the SEC15 family.</text>
</comment>
<evidence type="ECO:0000259" key="8">
    <source>
        <dbReference type="Pfam" id="PF20651"/>
    </source>
</evidence>
<dbReference type="AlphaFoldDB" id="Q6CYE5"/>
<feature type="domain" description="Exocyst complex subunit EXOC6/Sec15 C-terminal" evidence="7">
    <location>
        <begin position="446"/>
        <end position="827"/>
    </location>
</feature>
<keyword evidence="4" id="KW-0175">Coiled coil</keyword>